<accession>A0AAJ1IAX4</accession>
<organism evidence="1 2">
    <name type="scientific">Candidatus Thalassospirochaeta sargassi</name>
    <dbReference type="NCBI Taxonomy" id="3119039"/>
    <lineage>
        <taxon>Bacteria</taxon>
        <taxon>Pseudomonadati</taxon>
        <taxon>Spirochaetota</taxon>
        <taxon>Spirochaetia</taxon>
        <taxon>Spirochaetales</taxon>
        <taxon>Spirochaetaceae</taxon>
        <taxon>Candidatus Thalassospirochaeta</taxon>
    </lineage>
</organism>
<evidence type="ECO:0000313" key="2">
    <source>
        <dbReference type="Proteomes" id="UP001221217"/>
    </source>
</evidence>
<reference evidence="1 2" key="1">
    <citation type="submission" date="2022-12" db="EMBL/GenBank/DDBJ databases">
        <title>Metagenome assembled genome from gulf of manar.</title>
        <authorList>
            <person name="Kohli P."/>
            <person name="Pk S."/>
            <person name="Venkata Ramana C."/>
            <person name="Sasikala C."/>
        </authorList>
    </citation>
    <scope>NUCLEOTIDE SEQUENCE [LARGE SCALE GENOMIC DNA]</scope>
    <source>
        <strain evidence="1">JB008</strain>
    </source>
</reference>
<evidence type="ECO:0000313" key="1">
    <source>
        <dbReference type="EMBL" id="MDC7225854.1"/>
    </source>
</evidence>
<comment type="caution">
    <text evidence="1">The sequence shown here is derived from an EMBL/GenBank/DDBJ whole genome shotgun (WGS) entry which is preliminary data.</text>
</comment>
<protein>
    <submittedName>
        <fullName evidence="1">Uncharacterized protein</fullName>
    </submittedName>
</protein>
<sequence>MIKLEGLRIAGLYLFLKERESELDEKMCELGEEIEAYLYERLSIEEMEELRRLYEDSDADLGSKI</sequence>
<dbReference type="AlphaFoldDB" id="A0AAJ1IAX4"/>
<dbReference type="Proteomes" id="UP001221217">
    <property type="component" value="Unassembled WGS sequence"/>
</dbReference>
<dbReference type="EMBL" id="JAQQAL010000010">
    <property type="protein sequence ID" value="MDC7225854.1"/>
    <property type="molecule type" value="Genomic_DNA"/>
</dbReference>
<gene>
    <name evidence="1" type="ORF">PQJ61_03715</name>
</gene>
<proteinExistence type="predicted"/>
<name>A0AAJ1IAX4_9SPIO</name>